<evidence type="ECO:0000256" key="1">
    <source>
        <dbReference type="SAM" id="Phobius"/>
    </source>
</evidence>
<dbReference type="AlphaFoldDB" id="I6RCT7"/>
<accession>I6RCT7</accession>
<feature type="transmembrane region" description="Helical" evidence="1">
    <location>
        <begin position="12"/>
        <end position="30"/>
    </location>
</feature>
<keyword evidence="1" id="KW-1133">Transmembrane helix</keyword>
<protein>
    <submittedName>
        <fullName evidence="2">Uncharacterized protein</fullName>
    </submittedName>
</protein>
<dbReference type="EMBL" id="JX087428">
    <property type="protein sequence ID" value="AFM44648.1"/>
    <property type="molecule type" value="Genomic_DNA"/>
</dbReference>
<reference evidence="2" key="1">
    <citation type="journal article" date="2012" name="J. Biol. Chem.">
        <title>Biochemical and structural insights into xylan utilization by the thermophilic bacterium Caldanaerobius polysaccharolyticus.</title>
        <authorList>
            <person name="Han Y."/>
            <person name="Agarwal V."/>
            <person name="Dodd D."/>
            <person name="Kim J."/>
            <person name="Bae B."/>
            <person name="Mackie R.I."/>
            <person name="Nair S.K."/>
            <person name="Cann I.K."/>
        </authorList>
    </citation>
    <scope>NUCLEOTIDE SEQUENCE</scope>
    <source>
        <strain evidence="2">KMCJ</strain>
    </source>
</reference>
<keyword evidence="1" id="KW-0812">Transmembrane</keyword>
<proteinExistence type="predicted"/>
<evidence type="ECO:0000313" key="2">
    <source>
        <dbReference type="EMBL" id="AFM44648.1"/>
    </source>
</evidence>
<organism evidence="2">
    <name type="scientific">Caldanaerobius polysaccharolyticus</name>
    <dbReference type="NCBI Taxonomy" id="44256"/>
    <lineage>
        <taxon>Bacteria</taxon>
        <taxon>Bacillati</taxon>
        <taxon>Bacillota</taxon>
        <taxon>Clostridia</taxon>
        <taxon>Thermoanaerobacterales</taxon>
        <taxon>Thermoanaerobacteraceae</taxon>
        <taxon>Caldanaerobius</taxon>
    </lineage>
</organism>
<name>I6RCT7_9THEO</name>
<sequence>MNRVESSTHYTYSLHFALLCVSPFDLYILYHKIAKRASVMKYLGKKKRKEEET</sequence>
<keyword evidence="1" id="KW-0472">Membrane</keyword>